<name>A0A7C4NN37_9CREN</name>
<evidence type="ECO:0000313" key="2">
    <source>
        <dbReference type="EMBL" id="HGQ65026.1"/>
    </source>
</evidence>
<proteinExistence type="predicted"/>
<reference evidence="2" key="1">
    <citation type="journal article" date="2020" name="mSystems">
        <title>Genome- and Community-Level Interaction Insights into Carbon Utilization and Element Cycling Functions of Hydrothermarchaeota in Hydrothermal Sediment.</title>
        <authorList>
            <person name="Zhou Z."/>
            <person name="Liu Y."/>
            <person name="Xu W."/>
            <person name="Pan J."/>
            <person name="Luo Z.H."/>
            <person name="Li M."/>
        </authorList>
    </citation>
    <scope>NUCLEOTIDE SEQUENCE [LARGE SCALE GENOMIC DNA]</scope>
    <source>
        <strain evidence="2">SpSt-637</strain>
        <strain evidence="1">SpSt-667</strain>
    </source>
</reference>
<comment type="caution">
    <text evidence="2">The sequence shown here is derived from an EMBL/GenBank/DDBJ whole genome shotgun (WGS) entry which is preliminary data.</text>
</comment>
<gene>
    <name evidence="2" type="ORF">ENU08_07270</name>
    <name evidence="1" type="ORF">ENU41_00580</name>
</gene>
<dbReference type="EMBL" id="DTCK01000008">
    <property type="protein sequence ID" value="HGQ35162.1"/>
    <property type="molecule type" value="Genomic_DNA"/>
</dbReference>
<accession>A0A7C4NN37</accession>
<evidence type="ECO:0000313" key="1">
    <source>
        <dbReference type="EMBL" id="HGQ35162.1"/>
    </source>
</evidence>
<organism evidence="2">
    <name type="scientific">Ignisphaera aggregans</name>
    <dbReference type="NCBI Taxonomy" id="334771"/>
    <lineage>
        <taxon>Archaea</taxon>
        <taxon>Thermoproteota</taxon>
        <taxon>Thermoprotei</taxon>
        <taxon>Desulfurococcales</taxon>
        <taxon>Desulfurococcaceae</taxon>
        <taxon>Ignisphaera</taxon>
    </lineage>
</organism>
<protein>
    <submittedName>
        <fullName evidence="2">Uncharacterized protein</fullName>
    </submittedName>
</protein>
<dbReference type="AlphaFoldDB" id="A0A7C4NN37"/>
<dbReference type="EMBL" id="DTBD01000066">
    <property type="protein sequence ID" value="HGQ65026.1"/>
    <property type="molecule type" value="Genomic_DNA"/>
</dbReference>
<sequence>MPTIGFRIDSIRAERYSFEPIPQLNINMNLVLGRPAKKDSNYMVEFVIRIDCSPPIATMDVKGAVFISPLNVEEAKKIDEDLSKPSPPQPIVNMVFSYTLPIITFLSRELGLPPPIQIAVPFTGKSSEGTYEYHM</sequence>